<sequence length="112" mass="13057">MSYSEQDKLLRILAGMDPDRPVRIKVAFNWTELYFRLGLITQSGLVYIVLRAQALDYLERLKNHDVSIISKIWTEKSKNLDLSYPSVSTHEFLKSVVETYTYQFPPSDFSGY</sequence>
<organism evidence="1 2">
    <name type="scientific">Candidatus Roizmanbacteria bacterium RIFCSPHIGHO2_01_FULL_39_12c</name>
    <dbReference type="NCBI Taxonomy" id="1802031"/>
    <lineage>
        <taxon>Bacteria</taxon>
        <taxon>Candidatus Roizmaniibacteriota</taxon>
    </lineage>
</organism>
<comment type="caution">
    <text evidence="1">The sequence shown here is derived from an EMBL/GenBank/DDBJ whole genome shotgun (WGS) entry which is preliminary data.</text>
</comment>
<accession>A0A1F7GD90</accession>
<dbReference type="EMBL" id="MFZG01000017">
    <property type="protein sequence ID" value="OGK16814.1"/>
    <property type="molecule type" value="Genomic_DNA"/>
</dbReference>
<gene>
    <name evidence="1" type="ORF">A2774_05400</name>
</gene>
<protein>
    <submittedName>
        <fullName evidence="1">Uncharacterized protein</fullName>
    </submittedName>
</protein>
<name>A0A1F7GD90_9BACT</name>
<evidence type="ECO:0000313" key="2">
    <source>
        <dbReference type="Proteomes" id="UP000177208"/>
    </source>
</evidence>
<evidence type="ECO:0000313" key="1">
    <source>
        <dbReference type="EMBL" id="OGK16814.1"/>
    </source>
</evidence>
<reference evidence="1 2" key="1">
    <citation type="journal article" date="2016" name="Nat. Commun.">
        <title>Thousands of microbial genomes shed light on interconnected biogeochemical processes in an aquifer system.</title>
        <authorList>
            <person name="Anantharaman K."/>
            <person name="Brown C.T."/>
            <person name="Hug L.A."/>
            <person name="Sharon I."/>
            <person name="Castelle C.J."/>
            <person name="Probst A.J."/>
            <person name="Thomas B.C."/>
            <person name="Singh A."/>
            <person name="Wilkins M.J."/>
            <person name="Karaoz U."/>
            <person name="Brodie E.L."/>
            <person name="Williams K.H."/>
            <person name="Hubbard S.S."/>
            <person name="Banfield J.F."/>
        </authorList>
    </citation>
    <scope>NUCLEOTIDE SEQUENCE [LARGE SCALE GENOMIC DNA]</scope>
</reference>
<dbReference type="Proteomes" id="UP000177208">
    <property type="component" value="Unassembled WGS sequence"/>
</dbReference>
<proteinExistence type="predicted"/>
<dbReference type="AlphaFoldDB" id="A0A1F7GD90"/>